<keyword evidence="2" id="KW-1185">Reference proteome</keyword>
<reference evidence="1 2" key="1">
    <citation type="submission" date="2020-05" db="EMBL/GenBank/DDBJ databases">
        <authorList>
            <person name="Whitworth D."/>
        </authorList>
    </citation>
    <scope>NUCLEOTIDE SEQUENCE [LARGE SCALE GENOMIC DNA]</scope>
    <source>
        <strain evidence="1 2">AB043B</strain>
    </source>
</reference>
<evidence type="ECO:0000313" key="2">
    <source>
        <dbReference type="Proteomes" id="UP000563426"/>
    </source>
</evidence>
<protein>
    <submittedName>
        <fullName evidence="1">Phage Gp37/Gp68 family protein</fullName>
    </submittedName>
</protein>
<accession>A0A7Y4NW34</accession>
<dbReference type="EMBL" id="JABFJV010000330">
    <property type="protein sequence ID" value="NOK38526.1"/>
    <property type="molecule type" value="Genomic_DNA"/>
</dbReference>
<dbReference type="Pfam" id="PF07505">
    <property type="entry name" value="DUF5131"/>
    <property type="match status" value="1"/>
</dbReference>
<dbReference type="AlphaFoldDB" id="A0A7Y4NW34"/>
<comment type="caution">
    <text evidence="1">The sequence shown here is derived from an EMBL/GenBank/DDBJ whole genome shotgun (WGS) entry which is preliminary data.</text>
</comment>
<dbReference type="RefSeq" id="WP_171438126.1">
    <property type="nucleotide sequence ID" value="NZ_JABFJV010000330.1"/>
</dbReference>
<dbReference type="Proteomes" id="UP000563426">
    <property type="component" value="Unassembled WGS sequence"/>
</dbReference>
<sequence>MGKTSIEWTDATWNPVRGCTKVSPGCKHCYAETFAERFRGVPGHPYEQGFALRLVPEKLQEPLRWREPRRVFVNSMSDLFHPDVPNEYIAACFCVMASQPSHTFQVLTKRAERMREWFAWLERGSDGAIERYLSSPMMVEGRTSRAALVPPRDEPPPPTRQLRHLYDVGAELVNRHMPGGRFHHLRSLGERHWRDWPLSNVWLGVSVEDRKYGLPRIEHLRQTPAAVRVLSVEPLLEDLGTLDLRGIHQVIVGGESGPGARALHPDWVRSIRDQCTAAGVAFFFKQWGGVRKKVAGRVLDGRTWDEMPEVVRG</sequence>
<dbReference type="InterPro" id="IPR011101">
    <property type="entry name" value="DUF5131"/>
</dbReference>
<organism evidence="1 2">
    <name type="scientific">Corallococcus exercitus</name>
    <dbReference type="NCBI Taxonomy" id="2316736"/>
    <lineage>
        <taxon>Bacteria</taxon>
        <taxon>Pseudomonadati</taxon>
        <taxon>Myxococcota</taxon>
        <taxon>Myxococcia</taxon>
        <taxon>Myxococcales</taxon>
        <taxon>Cystobacterineae</taxon>
        <taxon>Myxococcaceae</taxon>
        <taxon>Corallococcus</taxon>
    </lineage>
</organism>
<evidence type="ECO:0000313" key="1">
    <source>
        <dbReference type="EMBL" id="NOK38526.1"/>
    </source>
</evidence>
<proteinExistence type="predicted"/>
<gene>
    <name evidence="1" type="ORF">HMI49_35555</name>
</gene>
<name>A0A7Y4NW34_9BACT</name>